<feature type="domain" description="Solute-binding protein family 3/N-terminal" evidence="5">
    <location>
        <begin position="68"/>
        <end position="137"/>
    </location>
</feature>
<sequence length="210" mass="22119">MGSMRSGLLAVLSIGVLVSGCGAPGASAPERSAAPEPTPGSTRALPPPDPVELKESPAISEIRERGKLLVGVRSDAPKFARREQGRYVGFDVEMARIVAAELGLNPRTQVTFRRLPPTLRANAIRGGSVDIQFGGVDAGTSGVARVGPYVVTGPPGEENKLHLGVTSGDERLRGKLRDILRTAVDDGSWQRARDSTLAASGIRARPPELR</sequence>
<feature type="compositionally biased region" description="Low complexity" evidence="4">
    <location>
        <begin position="25"/>
        <end position="35"/>
    </location>
</feature>
<evidence type="ECO:0000256" key="4">
    <source>
        <dbReference type="SAM" id="MobiDB-lite"/>
    </source>
</evidence>
<protein>
    <submittedName>
        <fullName evidence="6">ABC-type amino acid transport substrate-binding protein</fullName>
    </submittedName>
</protein>
<evidence type="ECO:0000313" key="7">
    <source>
        <dbReference type="Proteomes" id="UP000569329"/>
    </source>
</evidence>
<dbReference type="AlphaFoldDB" id="A0A839DXQ1"/>
<comment type="subcellular location">
    <subcellularLocation>
        <location evidence="1">Cell envelope</location>
    </subcellularLocation>
</comment>
<name>A0A839DXQ1_9PSEU</name>
<dbReference type="Pfam" id="PF00497">
    <property type="entry name" value="SBP_bac_3"/>
    <property type="match status" value="1"/>
</dbReference>
<evidence type="ECO:0000259" key="5">
    <source>
        <dbReference type="Pfam" id="PF00497"/>
    </source>
</evidence>
<comment type="similarity">
    <text evidence="2">Belongs to the bacterial solute-binding protein 3 family.</text>
</comment>
<dbReference type="GO" id="GO:0030313">
    <property type="term" value="C:cell envelope"/>
    <property type="evidence" value="ECO:0007669"/>
    <property type="project" value="UniProtKB-SubCell"/>
</dbReference>
<dbReference type="PROSITE" id="PS01039">
    <property type="entry name" value="SBP_BACTERIAL_3"/>
    <property type="match status" value="1"/>
</dbReference>
<dbReference type="SUPFAM" id="SSF53850">
    <property type="entry name" value="Periplasmic binding protein-like II"/>
    <property type="match status" value="1"/>
</dbReference>
<evidence type="ECO:0000256" key="2">
    <source>
        <dbReference type="ARBA" id="ARBA00010333"/>
    </source>
</evidence>
<keyword evidence="3" id="KW-0732">Signal</keyword>
<evidence type="ECO:0000256" key="3">
    <source>
        <dbReference type="ARBA" id="ARBA00022729"/>
    </source>
</evidence>
<dbReference type="InterPro" id="IPR018313">
    <property type="entry name" value="SBP_3_CS"/>
</dbReference>
<comment type="caution">
    <text evidence="6">The sequence shown here is derived from an EMBL/GenBank/DDBJ whole genome shotgun (WGS) entry which is preliminary data.</text>
</comment>
<reference evidence="6 7" key="1">
    <citation type="submission" date="2020-07" db="EMBL/GenBank/DDBJ databases">
        <title>Sequencing the genomes of 1000 actinobacteria strains.</title>
        <authorList>
            <person name="Klenk H.-P."/>
        </authorList>
    </citation>
    <scope>NUCLEOTIDE SEQUENCE [LARGE SCALE GENOMIC DNA]</scope>
    <source>
        <strain evidence="6 7">DSM 45975</strain>
    </source>
</reference>
<proteinExistence type="inferred from homology"/>
<dbReference type="PANTHER" id="PTHR35936">
    <property type="entry name" value="MEMBRANE-BOUND LYTIC MUREIN TRANSGLYCOSYLASE F"/>
    <property type="match status" value="1"/>
</dbReference>
<evidence type="ECO:0000313" key="6">
    <source>
        <dbReference type="EMBL" id="MBA8825650.1"/>
    </source>
</evidence>
<evidence type="ECO:0000256" key="1">
    <source>
        <dbReference type="ARBA" id="ARBA00004196"/>
    </source>
</evidence>
<dbReference type="Proteomes" id="UP000569329">
    <property type="component" value="Unassembled WGS sequence"/>
</dbReference>
<dbReference type="PANTHER" id="PTHR35936:SF17">
    <property type="entry name" value="ARGININE-BINDING EXTRACELLULAR PROTEIN ARTP"/>
    <property type="match status" value="1"/>
</dbReference>
<keyword evidence="7" id="KW-1185">Reference proteome</keyword>
<feature type="region of interest" description="Disordered" evidence="4">
    <location>
        <begin position="25"/>
        <end position="53"/>
    </location>
</feature>
<dbReference type="PROSITE" id="PS51257">
    <property type="entry name" value="PROKAR_LIPOPROTEIN"/>
    <property type="match status" value="1"/>
</dbReference>
<dbReference type="InterPro" id="IPR001638">
    <property type="entry name" value="Solute-binding_3/MltF_N"/>
</dbReference>
<dbReference type="Gene3D" id="3.40.190.10">
    <property type="entry name" value="Periplasmic binding protein-like II"/>
    <property type="match status" value="1"/>
</dbReference>
<gene>
    <name evidence="6" type="ORF">FHX42_003016</name>
</gene>
<organism evidence="6 7">
    <name type="scientific">Halosaccharopolyspora lacisalsi</name>
    <dbReference type="NCBI Taxonomy" id="1000566"/>
    <lineage>
        <taxon>Bacteria</taxon>
        <taxon>Bacillati</taxon>
        <taxon>Actinomycetota</taxon>
        <taxon>Actinomycetes</taxon>
        <taxon>Pseudonocardiales</taxon>
        <taxon>Pseudonocardiaceae</taxon>
        <taxon>Halosaccharopolyspora</taxon>
    </lineage>
</organism>
<accession>A0A839DXQ1</accession>
<dbReference type="EMBL" id="JACGWZ010000004">
    <property type="protein sequence ID" value="MBA8825650.1"/>
    <property type="molecule type" value="Genomic_DNA"/>
</dbReference>